<dbReference type="RefSeq" id="WP_120323562.1">
    <property type="nucleotide sequence ID" value="NZ_RAPF01000002.1"/>
</dbReference>
<dbReference type="EMBL" id="RAPF01000002">
    <property type="protein sequence ID" value="RKF22363.1"/>
    <property type="molecule type" value="Genomic_DNA"/>
</dbReference>
<dbReference type="Pfam" id="PF10502">
    <property type="entry name" value="Peptidase_S26"/>
    <property type="match status" value="1"/>
</dbReference>
<proteinExistence type="predicted"/>
<keyword evidence="1" id="KW-1133">Transmembrane helix</keyword>
<dbReference type="InterPro" id="IPR019533">
    <property type="entry name" value="Peptidase_S26"/>
</dbReference>
<evidence type="ECO:0000256" key="1">
    <source>
        <dbReference type="SAM" id="Phobius"/>
    </source>
</evidence>
<evidence type="ECO:0000259" key="2">
    <source>
        <dbReference type="Pfam" id="PF10502"/>
    </source>
</evidence>
<dbReference type="GO" id="GO:0006465">
    <property type="term" value="P:signal peptide processing"/>
    <property type="evidence" value="ECO:0007669"/>
    <property type="project" value="InterPro"/>
</dbReference>
<sequence length="185" mass="20016">MTRLLYARATGAALGLFAGLFTLVAVLDPAPRVIWNASASAPIGLYRVLKLDRLRRGELVVVTPPERLATFLAARGYLPQGVPLLKHIVALPGQLVCRTKARVTVDGRLVAIARERDSLGRPLPFWQGCRRLTDGELFLANPDVPDSLDGRYFGPLPASSVIGRAVPLWTDPPAHTASPPQPQES</sequence>
<evidence type="ECO:0000313" key="3">
    <source>
        <dbReference type="EMBL" id="RKF22363.1"/>
    </source>
</evidence>
<dbReference type="OrthoDB" id="5360818at2"/>
<protein>
    <submittedName>
        <fullName evidence="3">S26 family signal peptidase</fullName>
    </submittedName>
</protein>
<keyword evidence="4" id="KW-1185">Reference proteome</keyword>
<dbReference type="SUPFAM" id="SSF51306">
    <property type="entry name" value="LexA/Signal peptidase"/>
    <property type="match status" value="1"/>
</dbReference>
<reference evidence="3 4" key="1">
    <citation type="submission" date="2018-09" db="EMBL/GenBank/DDBJ databases">
        <title>Altererythrobacter spongiae sp. nov., isolated from a marine sponge.</title>
        <authorList>
            <person name="Zhuang L."/>
            <person name="Luo L."/>
        </authorList>
    </citation>
    <scope>NUCLEOTIDE SEQUENCE [LARGE SCALE GENOMIC DNA]</scope>
    <source>
        <strain evidence="3 4">HN-Y73</strain>
    </source>
</reference>
<name>A0A420ENW1_9SPHN</name>
<dbReference type="InterPro" id="IPR036286">
    <property type="entry name" value="LexA/Signal_pep-like_sf"/>
</dbReference>
<keyword evidence="1" id="KW-0812">Transmembrane</keyword>
<comment type="caution">
    <text evidence="3">The sequence shown here is derived from an EMBL/GenBank/DDBJ whole genome shotgun (WGS) entry which is preliminary data.</text>
</comment>
<accession>A0A420ENW1</accession>
<feature type="transmembrane region" description="Helical" evidence="1">
    <location>
        <begin position="5"/>
        <end position="27"/>
    </location>
</feature>
<dbReference type="Gene3D" id="2.10.109.10">
    <property type="entry name" value="Umud Fragment, subunit A"/>
    <property type="match status" value="1"/>
</dbReference>
<dbReference type="Proteomes" id="UP000284395">
    <property type="component" value="Unassembled WGS sequence"/>
</dbReference>
<gene>
    <name evidence="3" type="ORF">D6851_03765</name>
</gene>
<dbReference type="GO" id="GO:0004252">
    <property type="term" value="F:serine-type endopeptidase activity"/>
    <property type="evidence" value="ECO:0007669"/>
    <property type="project" value="InterPro"/>
</dbReference>
<organism evidence="3 4">
    <name type="scientific">Altericroceibacterium spongiae</name>
    <dbReference type="NCBI Taxonomy" id="2320269"/>
    <lineage>
        <taxon>Bacteria</taxon>
        <taxon>Pseudomonadati</taxon>
        <taxon>Pseudomonadota</taxon>
        <taxon>Alphaproteobacteria</taxon>
        <taxon>Sphingomonadales</taxon>
        <taxon>Erythrobacteraceae</taxon>
        <taxon>Altericroceibacterium</taxon>
    </lineage>
</organism>
<feature type="domain" description="Peptidase S26" evidence="2">
    <location>
        <begin position="9"/>
        <end position="169"/>
    </location>
</feature>
<evidence type="ECO:0000313" key="4">
    <source>
        <dbReference type="Proteomes" id="UP000284395"/>
    </source>
</evidence>
<dbReference type="AlphaFoldDB" id="A0A420ENW1"/>
<keyword evidence="1" id="KW-0472">Membrane</keyword>